<dbReference type="SUPFAM" id="SSF56529">
    <property type="entry name" value="FAH"/>
    <property type="match status" value="1"/>
</dbReference>
<evidence type="ECO:0000313" key="5">
    <source>
        <dbReference type="Proteomes" id="UP000572953"/>
    </source>
</evidence>
<dbReference type="InterPro" id="IPR006311">
    <property type="entry name" value="TAT_signal"/>
</dbReference>
<dbReference type="Gene3D" id="3.90.850.10">
    <property type="entry name" value="Fumarylacetoacetase-like, C-terminal domain"/>
    <property type="match status" value="1"/>
</dbReference>
<keyword evidence="1" id="KW-0479">Metal-binding</keyword>
<feature type="chain" id="PRO_5032332535" evidence="2">
    <location>
        <begin position="35"/>
        <end position="266"/>
    </location>
</feature>
<sequence>MINKQKQSRRDALKMGVAAITVAGAAAVSSTASAQTKTPFTVKSTFIPIADSKDLFPVRRIYCIGRNYAAHSREMGSDPTREPPFFFQKPTDAIQNVKPGTVGDHPYPSLTKNYHYEVELVAALKSGGKNIPTDKALDHVFGYALGLDMTRRDLQRALADEKKPWEIGKSFDHSAPIGPIHLVSKVGHYKEGSISLAVNDQIKQKANLNQMIWSVAEQISKLSEANELFPGDIIFSGTPENVGPVVKGDVIVCKIDRLPDLSVKIV</sequence>
<evidence type="ECO:0000259" key="3">
    <source>
        <dbReference type="Pfam" id="PF01557"/>
    </source>
</evidence>
<dbReference type="EMBL" id="RGGN01000084">
    <property type="protein sequence ID" value="NCU62995.1"/>
    <property type="molecule type" value="Genomic_DNA"/>
</dbReference>
<dbReference type="GO" id="GO:0018773">
    <property type="term" value="F:acetylpyruvate hydrolase activity"/>
    <property type="evidence" value="ECO:0007669"/>
    <property type="project" value="TreeGrafter"/>
</dbReference>
<feature type="signal peptide" evidence="2">
    <location>
        <begin position="1"/>
        <end position="34"/>
    </location>
</feature>
<dbReference type="InterPro" id="IPR036663">
    <property type="entry name" value="Fumarylacetoacetase_C_sf"/>
</dbReference>
<dbReference type="PROSITE" id="PS51318">
    <property type="entry name" value="TAT"/>
    <property type="match status" value="1"/>
</dbReference>
<dbReference type="AlphaFoldDB" id="A0A845SEK6"/>
<keyword evidence="2" id="KW-0732">Signal</keyword>
<evidence type="ECO:0000256" key="1">
    <source>
        <dbReference type="ARBA" id="ARBA00022723"/>
    </source>
</evidence>
<evidence type="ECO:0000256" key="2">
    <source>
        <dbReference type="SAM" id="SignalP"/>
    </source>
</evidence>
<comment type="caution">
    <text evidence="4">The sequence shown here is derived from an EMBL/GenBank/DDBJ whole genome shotgun (WGS) entry which is preliminary data.</text>
</comment>
<keyword evidence="4" id="KW-0378">Hydrolase</keyword>
<proteinExistence type="predicted"/>
<dbReference type="PANTHER" id="PTHR11820">
    <property type="entry name" value="ACYLPYRUVASE"/>
    <property type="match status" value="1"/>
</dbReference>
<dbReference type="GO" id="GO:0046872">
    <property type="term" value="F:metal ion binding"/>
    <property type="evidence" value="ECO:0007669"/>
    <property type="project" value="UniProtKB-KW"/>
</dbReference>
<dbReference type="InterPro" id="IPR011234">
    <property type="entry name" value="Fumarylacetoacetase-like_C"/>
</dbReference>
<feature type="domain" description="Fumarylacetoacetase-like C-terminal" evidence="3">
    <location>
        <begin position="61"/>
        <end position="265"/>
    </location>
</feature>
<dbReference type="Proteomes" id="UP000572953">
    <property type="component" value="Unassembled WGS sequence"/>
</dbReference>
<evidence type="ECO:0000313" key="4">
    <source>
        <dbReference type="EMBL" id="NCU62995.1"/>
    </source>
</evidence>
<reference evidence="4 5" key="1">
    <citation type="submission" date="2018-10" db="EMBL/GenBank/DDBJ databases">
        <title>Iterative Subtractive Binning of Freshwater Chronoseries Metagenomes Recovers Nearly Complete Genomes from over Four Hundred Novel Species.</title>
        <authorList>
            <person name="Rodriguez-R L.M."/>
            <person name="Tsementzi D."/>
            <person name="Luo C."/>
            <person name="Konstantinidis K.T."/>
        </authorList>
    </citation>
    <scope>NUCLEOTIDE SEQUENCE [LARGE SCALE GENOMIC DNA]</scope>
    <source>
        <strain evidence="4">WB7_2B_003</strain>
    </source>
</reference>
<dbReference type="Pfam" id="PF01557">
    <property type="entry name" value="FAA_hydrolase"/>
    <property type="match status" value="1"/>
</dbReference>
<name>A0A845SEK6_9PROT</name>
<organism evidence="4 5">
    <name type="scientific">Candidatus Fonsibacter lacus</name>
    <dbReference type="NCBI Taxonomy" id="2576439"/>
    <lineage>
        <taxon>Bacteria</taxon>
        <taxon>Pseudomonadati</taxon>
        <taxon>Pseudomonadota</taxon>
        <taxon>Alphaproteobacteria</taxon>
        <taxon>Candidatus Pelagibacterales</taxon>
        <taxon>Candidatus Pelagibacterales incertae sedis</taxon>
        <taxon>Candidatus Fonsibacter</taxon>
    </lineage>
</organism>
<dbReference type="PANTHER" id="PTHR11820:SF90">
    <property type="entry name" value="FLUTATHIONE S-TRANSFERASE"/>
    <property type="match status" value="1"/>
</dbReference>
<gene>
    <name evidence="4" type="ORF">EBV78_02745</name>
</gene>
<protein>
    <submittedName>
        <fullName evidence="4">FAA hydrolase family protein</fullName>
    </submittedName>
</protein>
<accession>A0A845SEK6</accession>